<feature type="transmembrane region" description="Helical" evidence="2">
    <location>
        <begin position="79"/>
        <end position="100"/>
    </location>
</feature>
<proteinExistence type="predicted"/>
<evidence type="ECO:0000256" key="2">
    <source>
        <dbReference type="SAM" id="Phobius"/>
    </source>
</evidence>
<keyword evidence="2" id="KW-0812">Transmembrane</keyword>
<feature type="region of interest" description="Disordered" evidence="1">
    <location>
        <begin position="1"/>
        <end position="47"/>
    </location>
</feature>
<evidence type="ECO:0000313" key="3">
    <source>
        <dbReference type="EMBL" id="NMF60916.1"/>
    </source>
</evidence>
<feature type="compositionally biased region" description="Polar residues" evidence="1">
    <location>
        <begin position="22"/>
        <end position="47"/>
    </location>
</feature>
<organism evidence="3 4">
    <name type="scientific">Pseudanabaena yagii GIHE-NHR1</name>
    <dbReference type="NCBI Taxonomy" id="2722753"/>
    <lineage>
        <taxon>Bacteria</taxon>
        <taxon>Bacillati</taxon>
        <taxon>Cyanobacteriota</taxon>
        <taxon>Cyanophyceae</taxon>
        <taxon>Pseudanabaenales</taxon>
        <taxon>Pseudanabaenaceae</taxon>
        <taxon>Pseudanabaena</taxon>
        <taxon>Pseudanabaena yagii</taxon>
    </lineage>
</organism>
<gene>
    <name evidence="3" type="ORF">HC246_23535</name>
</gene>
<accession>A0ABX1M002</accession>
<evidence type="ECO:0000256" key="1">
    <source>
        <dbReference type="SAM" id="MobiDB-lite"/>
    </source>
</evidence>
<keyword evidence="2" id="KW-0472">Membrane</keyword>
<evidence type="ECO:0000313" key="4">
    <source>
        <dbReference type="Proteomes" id="UP000738376"/>
    </source>
</evidence>
<dbReference type="RefSeq" id="WP_169365844.1">
    <property type="nucleotide sequence ID" value="NZ_JAAVJL010000004.1"/>
</dbReference>
<comment type="caution">
    <text evidence="3">The sequence shown here is derived from an EMBL/GenBank/DDBJ whole genome shotgun (WGS) entry which is preliminary data.</text>
</comment>
<reference evidence="3 4" key="1">
    <citation type="submission" date="2020-03" db="EMBL/GenBank/DDBJ databases">
        <title>Draft Genome Sequence of 2-Methylisoborneol Producing Pseudanabaena yagii Strain GIHE-NHR1 Isolated from North Han River in South Korea.</title>
        <authorList>
            <person name="Jeong J."/>
        </authorList>
    </citation>
    <scope>NUCLEOTIDE SEQUENCE [LARGE SCALE GENOMIC DNA]</scope>
    <source>
        <strain evidence="3 4">GIHE-NHR1</strain>
    </source>
</reference>
<name>A0ABX1M002_9CYAN</name>
<protein>
    <submittedName>
        <fullName evidence="3">Uncharacterized protein</fullName>
    </submittedName>
</protein>
<dbReference type="EMBL" id="JAAVJL010000004">
    <property type="protein sequence ID" value="NMF60916.1"/>
    <property type="molecule type" value="Genomic_DNA"/>
</dbReference>
<sequence>MQKLWFKSKRSQPLLPEEDIHSSSPATKDSQQTSTAPDLSTSETVGQETEKFALTKQGILKYSSQIPQKSPEWQISPTWVILSLGVGGIGIVTMLGMQYLTAPEATPDSTLTCRSKVSGDWQTPIGKLTLQEERGDMISGKYEYTNFDRGKIIGEFTGKLNNNVINFDWQETPKQQTKQQGKGILIFGEGCKEFYGSYGTGESTSNFGNWQGSRMSK</sequence>
<keyword evidence="4" id="KW-1185">Reference proteome</keyword>
<feature type="compositionally biased region" description="Basic residues" evidence="1">
    <location>
        <begin position="1"/>
        <end position="10"/>
    </location>
</feature>
<dbReference type="Proteomes" id="UP000738376">
    <property type="component" value="Unassembled WGS sequence"/>
</dbReference>
<keyword evidence="2" id="KW-1133">Transmembrane helix</keyword>